<evidence type="ECO:0000256" key="3">
    <source>
        <dbReference type="ARBA" id="ARBA00022701"/>
    </source>
</evidence>
<dbReference type="CDD" id="cd22572">
    <property type="entry name" value="GCP5_NTD"/>
    <property type="match status" value="1"/>
</dbReference>
<feature type="compositionally biased region" description="Acidic residues" evidence="6">
    <location>
        <begin position="820"/>
        <end position="837"/>
    </location>
</feature>
<evidence type="ECO:0000313" key="10">
    <source>
        <dbReference type="EMBL" id="RWQ91954.1"/>
    </source>
</evidence>
<proteinExistence type="inferred from homology"/>
<dbReference type="GO" id="GO:0051011">
    <property type="term" value="F:microtubule minus-end binding"/>
    <property type="evidence" value="ECO:0007669"/>
    <property type="project" value="TreeGrafter"/>
</dbReference>
<dbReference type="EMBL" id="RCNU01000015">
    <property type="protein sequence ID" value="RWQ91954.1"/>
    <property type="molecule type" value="Genomic_DNA"/>
</dbReference>
<comment type="similarity">
    <text evidence="1 5">Belongs to the TUBGCP family.</text>
</comment>
<feature type="region of interest" description="Disordered" evidence="6">
    <location>
        <begin position="29"/>
        <end position="48"/>
    </location>
</feature>
<dbReference type="PANTHER" id="PTHR19302">
    <property type="entry name" value="GAMMA TUBULIN COMPLEX PROTEIN"/>
    <property type="match status" value="1"/>
</dbReference>
<dbReference type="RefSeq" id="XP_028481599.1">
    <property type="nucleotide sequence ID" value="XM_028629260.1"/>
</dbReference>
<evidence type="ECO:0000256" key="1">
    <source>
        <dbReference type="ARBA" id="ARBA00010337"/>
    </source>
</evidence>
<evidence type="ECO:0000259" key="8">
    <source>
        <dbReference type="Pfam" id="PF14609"/>
    </source>
</evidence>
<keyword evidence="3 5" id="KW-0493">Microtubule</keyword>
<evidence type="ECO:0000313" key="11">
    <source>
        <dbReference type="Proteomes" id="UP000283841"/>
    </source>
</evidence>
<feature type="domain" description="Gamma-Tubulin ring complex non-core subunit mod21 N-terminal" evidence="8">
    <location>
        <begin position="71"/>
        <end position="161"/>
    </location>
</feature>
<feature type="domain" description="Gamma tubulin complex component protein N-terminal" evidence="9">
    <location>
        <begin position="233"/>
        <end position="536"/>
    </location>
</feature>
<dbReference type="STRING" id="264951.A0A443HJJ5"/>
<sequence length="904" mass="103306">MALAADISALLDDLITVIAKTSDKASHAPTTSRFKRLKSNAESTIKNNRSTRTDQFAVARQLDGLQEKFQVLNHDDLADALRLRLDELNQHDSPWFPEILSLFLQLSDRPATLSKPEKIELLKPPEPPRSLTWSEIDPAGAAYCDDNIWDDIDYGEETSDDDVSTVSSDVSIPRIVPQSSKVAPDDYLIPEEVFSHGEDEGLISAIKSSQFWKAEAVTRGEDYSCPVTELQVVRETIFMLQGLPASLYWRLDDSIEVDRRYVLRHSSNQAFSALLCSFSSLGAKIDALRRFVKIPQSVLYVQTFHRGIEECLSMFDAALSNMHARYLSKSTATTVSLLQLFEDVQRESRLLIPLANLLEGLRSRPSQDSFECLDRLYDLVGTCQAAGADDEFAYFAKLFFACFESYIKPIRLWMETGQLDTSQGTFFVSEAADRNSDLRTLWHDWYMLDQKEGRLYAPKFLKPAARKVFTTGKSMIFLRNLNIAPENLNQLERTSLSFEDVCPDDSSLLVPFAGLLETAFDRLIEANHAFTSSLLRQQLDSQCGLWISLQALEYIYLCRDVTISSSVDYKIFELIDKGRRAWNDRFLITELVQEVFGELPCVDTSRLIMRSSPGSYRDVDNRARSVKILKSLSIDYILPWPVANIITKDAIQAYQRVYTFLLQIRRAKYVVSKQRFPRGPDRGIEYEDEEENLCYAIRHNLLWFINILYSHLTEMVISTTTAKMQKELSAATDVDGMITVHRSYMTSLEDQCLLSKNLAPIHQAVISLLDLCIHFSDVRSSRHAENEFDQTNRSFRTSILSYEHFSHRKKRRRRRQNTDDTSDEDDDDDDDEEDSMYDEGNTTGNISFAESSYGHRLRSLKSQFEQLLAFVAAGLRGVGRVDGQLSWEMLAERLEWKKERFVGA</sequence>
<dbReference type="Proteomes" id="UP000283841">
    <property type="component" value="Unassembled WGS sequence"/>
</dbReference>
<dbReference type="GO" id="GO:0000922">
    <property type="term" value="C:spindle pole"/>
    <property type="evidence" value="ECO:0007669"/>
    <property type="project" value="InterPro"/>
</dbReference>
<reference evidence="10 11" key="1">
    <citation type="journal article" date="2018" name="Front. Microbiol.">
        <title>Genomic and genetic insights into a cosmopolitan fungus, Paecilomyces variotii (Eurotiales).</title>
        <authorList>
            <person name="Urquhart A.S."/>
            <person name="Mondo S.J."/>
            <person name="Makela M.R."/>
            <person name="Hane J.K."/>
            <person name="Wiebenga A."/>
            <person name="He G."/>
            <person name="Mihaltcheva S."/>
            <person name="Pangilinan J."/>
            <person name="Lipzen A."/>
            <person name="Barry K."/>
            <person name="de Vries R.P."/>
            <person name="Grigoriev I.V."/>
            <person name="Idnurm A."/>
        </authorList>
    </citation>
    <scope>NUCLEOTIDE SEQUENCE [LARGE SCALE GENOMIC DNA]</scope>
    <source>
        <strain evidence="10 11">CBS 101075</strain>
    </source>
</reference>
<accession>A0A443HJJ5</accession>
<protein>
    <recommendedName>
        <fullName evidence="5">Spindle pole body component</fullName>
    </recommendedName>
</protein>
<dbReference type="InterPro" id="IPR042241">
    <property type="entry name" value="GCP_C_sf"/>
</dbReference>
<dbReference type="GO" id="GO:0007020">
    <property type="term" value="P:microtubule nucleation"/>
    <property type="evidence" value="ECO:0007669"/>
    <property type="project" value="InterPro"/>
</dbReference>
<comment type="caution">
    <text evidence="10">The sequence shown here is derived from an EMBL/GenBank/DDBJ whole genome shotgun (WGS) entry which is preliminary data.</text>
</comment>
<dbReference type="GO" id="GO:0005816">
    <property type="term" value="C:spindle pole body"/>
    <property type="evidence" value="ECO:0007669"/>
    <property type="project" value="UniProtKB-ARBA"/>
</dbReference>
<dbReference type="Gene3D" id="1.20.120.1900">
    <property type="entry name" value="Gamma-tubulin complex, C-terminal domain"/>
    <property type="match status" value="1"/>
</dbReference>
<name>A0A443HJJ5_BYSSP</name>
<dbReference type="PANTHER" id="PTHR19302:SF33">
    <property type="entry name" value="GAMMA-TUBULIN COMPLEX COMPONENT 5"/>
    <property type="match status" value="1"/>
</dbReference>
<evidence type="ECO:0000259" key="7">
    <source>
        <dbReference type="Pfam" id="PF04130"/>
    </source>
</evidence>
<keyword evidence="11" id="KW-1185">Reference proteome</keyword>
<dbReference type="Pfam" id="PF17681">
    <property type="entry name" value="GCP_N_terminal"/>
    <property type="match status" value="1"/>
</dbReference>
<dbReference type="GO" id="GO:0051321">
    <property type="term" value="P:meiotic cell cycle"/>
    <property type="evidence" value="ECO:0007669"/>
    <property type="project" value="TreeGrafter"/>
</dbReference>
<dbReference type="Pfam" id="PF04130">
    <property type="entry name" value="GCP_C_terminal"/>
    <property type="match status" value="1"/>
</dbReference>
<dbReference type="InterPro" id="IPR032797">
    <property type="entry name" value="Mod21_N"/>
</dbReference>
<dbReference type="Pfam" id="PF14609">
    <property type="entry name" value="GCP5-Mod21_N"/>
    <property type="match status" value="1"/>
</dbReference>
<dbReference type="AlphaFoldDB" id="A0A443HJJ5"/>
<dbReference type="GO" id="GO:0043015">
    <property type="term" value="F:gamma-tubulin binding"/>
    <property type="evidence" value="ECO:0007669"/>
    <property type="project" value="InterPro"/>
</dbReference>
<dbReference type="GO" id="GO:0000930">
    <property type="term" value="C:gamma-tubulin complex"/>
    <property type="evidence" value="ECO:0007669"/>
    <property type="project" value="TreeGrafter"/>
</dbReference>
<dbReference type="GO" id="GO:0000278">
    <property type="term" value="P:mitotic cell cycle"/>
    <property type="evidence" value="ECO:0007669"/>
    <property type="project" value="TreeGrafter"/>
</dbReference>
<feature type="region of interest" description="Disordered" evidence="6">
    <location>
        <begin position="810"/>
        <end position="846"/>
    </location>
</feature>
<dbReference type="GO" id="GO:0051225">
    <property type="term" value="P:spindle assembly"/>
    <property type="evidence" value="ECO:0007669"/>
    <property type="project" value="TreeGrafter"/>
</dbReference>
<keyword evidence="4 5" id="KW-0206">Cytoskeleton</keyword>
<dbReference type="GeneID" id="39598537"/>
<dbReference type="InterPro" id="IPR040457">
    <property type="entry name" value="GCP_C"/>
</dbReference>
<evidence type="ECO:0000259" key="9">
    <source>
        <dbReference type="Pfam" id="PF17681"/>
    </source>
</evidence>
<dbReference type="InterPro" id="IPR041470">
    <property type="entry name" value="GCP_N"/>
</dbReference>
<dbReference type="InterPro" id="IPR059169">
    <property type="entry name" value="GCP5_N_ext"/>
</dbReference>
<evidence type="ECO:0000256" key="4">
    <source>
        <dbReference type="ARBA" id="ARBA00023212"/>
    </source>
</evidence>
<evidence type="ECO:0000256" key="6">
    <source>
        <dbReference type="SAM" id="MobiDB-lite"/>
    </source>
</evidence>
<organism evidence="10 11">
    <name type="scientific">Byssochlamys spectabilis</name>
    <name type="common">Paecilomyces variotii</name>
    <dbReference type="NCBI Taxonomy" id="264951"/>
    <lineage>
        <taxon>Eukaryota</taxon>
        <taxon>Fungi</taxon>
        <taxon>Dikarya</taxon>
        <taxon>Ascomycota</taxon>
        <taxon>Pezizomycotina</taxon>
        <taxon>Eurotiomycetes</taxon>
        <taxon>Eurotiomycetidae</taxon>
        <taxon>Eurotiales</taxon>
        <taxon>Thermoascaceae</taxon>
        <taxon>Paecilomyces</taxon>
    </lineage>
</organism>
<evidence type="ECO:0000256" key="2">
    <source>
        <dbReference type="ARBA" id="ARBA00022490"/>
    </source>
</evidence>
<comment type="subcellular location">
    <subcellularLocation>
        <location evidence="5">Cytoplasm</location>
        <location evidence="5">Cytoskeleton</location>
        <location evidence="5">Microtubule organizing center</location>
    </subcellularLocation>
</comment>
<dbReference type="InterPro" id="IPR007259">
    <property type="entry name" value="GCP"/>
</dbReference>
<dbReference type="VEuPathDB" id="FungiDB:C8Q69DRAFT_448037"/>
<dbReference type="GO" id="GO:0031122">
    <property type="term" value="P:cytoplasmic microtubule organization"/>
    <property type="evidence" value="ECO:0007669"/>
    <property type="project" value="TreeGrafter"/>
</dbReference>
<evidence type="ECO:0000256" key="5">
    <source>
        <dbReference type="RuleBase" id="RU363050"/>
    </source>
</evidence>
<feature type="domain" description="Gamma tubulin complex component C-terminal" evidence="7">
    <location>
        <begin position="618"/>
        <end position="896"/>
    </location>
</feature>
<gene>
    <name evidence="10" type="ORF">C8Q69DRAFT_448037</name>
</gene>
<keyword evidence="2 5" id="KW-0963">Cytoplasm</keyword>
<dbReference type="GO" id="GO:0005874">
    <property type="term" value="C:microtubule"/>
    <property type="evidence" value="ECO:0007669"/>
    <property type="project" value="UniProtKB-KW"/>
</dbReference>